<dbReference type="Gene3D" id="2.40.50.1020">
    <property type="entry name" value="LytTr DNA-binding domain"/>
    <property type="match status" value="1"/>
</dbReference>
<organism evidence="4 6">
    <name type="scientific">Butyricimonas virosa</name>
    <dbReference type="NCBI Taxonomy" id="544645"/>
    <lineage>
        <taxon>Bacteria</taxon>
        <taxon>Pseudomonadati</taxon>
        <taxon>Bacteroidota</taxon>
        <taxon>Bacteroidia</taxon>
        <taxon>Bacteroidales</taxon>
        <taxon>Odoribacteraceae</taxon>
        <taxon>Butyricimonas</taxon>
    </lineage>
</organism>
<dbReference type="SMART" id="SM00448">
    <property type="entry name" value="REC"/>
    <property type="match status" value="1"/>
</dbReference>
<evidence type="ECO:0000313" key="4">
    <source>
        <dbReference type="EMBL" id="RGV33240.1"/>
    </source>
</evidence>
<feature type="modified residue" description="4-aspartylphosphate" evidence="1">
    <location>
        <position position="53"/>
    </location>
</feature>
<gene>
    <name evidence="4" type="ORF">DWW18_11560</name>
    <name evidence="5" type="ORF">DWZ68_05795</name>
</gene>
<dbReference type="AlphaFoldDB" id="A0A412WZQ6"/>
<keyword evidence="4" id="KW-0238">DNA-binding</keyword>
<dbReference type="Proteomes" id="UP000283589">
    <property type="component" value="Unassembled WGS sequence"/>
</dbReference>
<feature type="domain" description="Response regulatory" evidence="2">
    <location>
        <begin position="2"/>
        <end position="113"/>
    </location>
</feature>
<dbReference type="InterPro" id="IPR007492">
    <property type="entry name" value="LytTR_DNA-bd_dom"/>
</dbReference>
<dbReference type="SMART" id="SM00850">
    <property type="entry name" value="LytTR"/>
    <property type="match status" value="1"/>
</dbReference>
<dbReference type="GO" id="GO:0000156">
    <property type="term" value="F:phosphorelay response regulator activity"/>
    <property type="evidence" value="ECO:0007669"/>
    <property type="project" value="InterPro"/>
</dbReference>
<dbReference type="PROSITE" id="PS50930">
    <property type="entry name" value="HTH_LYTTR"/>
    <property type="match status" value="1"/>
</dbReference>
<feature type="domain" description="HTH LytTR-type" evidence="3">
    <location>
        <begin position="135"/>
        <end position="206"/>
    </location>
</feature>
<evidence type="ECO:0000259" key="3">
    <source>
        <dbReference type="PROSITE" id="PS50930"/>
    </source>
</evidence>
<dbReference type="InterPro" id="IPR011006">
    <property type="entry name" value="CheY-like_superfamily"/>
</dbReference>
<dbReference type="FunFam" id="3.40.50.2300:FF:000051">
    <property type="entry name" value="Two-component response regulator yehT"/>
    <property type="match status" value="1"/>
</dbReference>
<dbReference type="RefSeq" id="WP_118260674.1">
    <property type="nucleotide sequence ID" value="NZ_CABJDM010000004.1"/>
</dbReference>
<protein>
    <submittedName>
        <fullName evidence="4">DNA-binding response regulator</fullName>
    </submittedName>
</protein>
<evidence type="ECO:0000313" key="7">
    <source>
        <dbReference type="Proteomes" id="UP000286038"/>
    </source>
</evidence>
<dbReference type="EMBL" id="QRPV01000004">
    <property type="protein sequence ID" value="RHM45430.1"/>
    <property type="molecule type" value="Genomic_DNA"/>
</dbReference>
<dbReference type="PROSITE" id="PS50110">
    <property type="entry name" value="RESPONSE_REGULATORY"/>
    <property type="match status" value="1"/>
</dbReference>
<evidence type="ECO:0000313" key="5">
    <source>
        <dbReference type="EMBL" id="RHM45430.1"/>
    </source>
</evidence>
<evidence type="ECO:0000259" key="2">
    <source>
        <dbReference type="PROSITE" id="PS50110"/>
    </source>
</evidence>
<dbReference type="SUPFAM" id="SSF52172">
    <property type="entry name" value="CheY-like"/>
    <property type="match status" value="1"/>
</dbReference>
<name>A0A412WZQ6_9BACT</name>
<reference evidence="6 7" key="1">
    <citation type="submission" date="2018-08" db="EMBL/GenBank/DDBJ databases">
        <title>A genome reference for cultivated species of the human gut microbiota.</title>
        <authorList>
            <person name="Zou Y."/>
            <person name="Xue W."/>
            <person name="Luo G."/>
        </authorList>
    </citation>
    <scope>NUCLEOTIDE SEQUENCE [LARGE SCALE GENOMIC DNA]</scope>
    <source>
        <strain evidence="4 6">AF14-49</strain>
        <strain evidence="5 7">AF34-33</strain>
    </source>
</reference>
<dbReference type="GO" id="GO:0003677">
    <property type="term" value="F:DNA binding"/>
    <property type="evidence" value="ECO:0007669"/>
    <property type="project" value="UniProtKB-KW"/>
</dbReference>
<proteinExistence type="predicted"/>
<dbReference type="InterPro" id="IPR001789">
    <property type="entry name" value="Sig_transdc_resp-reg_receiver"/>
</dbReference>
<dbReference type="PANTHER" id="PTHR37299:SF1">
    <property type="entry name" value="STAGE 0 SPORULATION PROTEIN A HOMOLOG"/>
    <property type="match status" value="1"/>
</dbReference>
<comment type="caution">
    <text evidence="4">The sequence shown here is derived from an EMBL/GenBank/DDBJ whole genome shotgun (WGS) entry which is preliminary data.</text>
</comment>
<dbReference type="Gene3D" id="3.40.50.2300">
    <property type="match status" value="1"/>
</dbReference>
<dbReference type="Pfam" id="PF04397">
    <property type="entry name" value="LytTR"/>
    <property type="match status" value="1"/>
</dbReference>
<keyword evidence="1" id="KW-0597">Phosphoprotein</keyword>
<dbReference type="Proteomes" id="UP000286038">
    <property type="component" value="Unassembled WGS sequence"/>
</dbReference>
<dbReference type="Pfam" id="PF00072">
    <property type="entry name" value="Response_reg"/>
    <property type="match status" value="1"/>
</dbReference>
<dbReference type="InterPro" id="IPR046947">
    <property type="entry name" value="LytR-like"/>
</dbReference>
<evidence type="ECO:0000313" key="6">
    <source>
        <dbReference type="Proteomes" id="UP000283589"/>
    </source>
</evidence>
<dbReference type="PANTHER" id="PTHR37299">
    <property type="entry name" value="TRANSCRIPTIONAL REGULATOR-RELATED"/>
    <property type="match status" value="1"/>
</dbReference>
<evidence type="ECO:0000256" key="1">
    <source>
        <dbReference type="PROSITE-ProRule" id="PRU00169"/>
    </source>
</evidence>
<accession>A0A412WZQ6</accession>
<sequence>MNCIIVDDEPLAREAIEILVKDTSQLNLTGMFNNAIGASKFMEENPVDLIFLDIQMPGITGIEFAHNISKRTLVIFTTAYTEYALDSYEVDAIDYLIKPVDPERFHKAVNKAIAYHSLLLKEEKENIEAGNTEYFFVKSERRYFKINYKDILFIEGLKDYVIIQLDEQRVITRMNLKNIFELLPKHDFLRVNKSYIVNTKYIDSFDNNDIFIKTHEIAIGNTYRDAFFEAFMRMG</sequence>
<dbReference type="EMBL" id="QRZA01000014">
    <property type="protein sequence ID" value="RGV33240.1"/>
    <property type="molecule type" value="Genomic_DNA"/>
</dbReference>